<evidence type="ECO:0000313" key="3">
    <source>
        <dbReference type="Proteomes" id="UP000324222"/>
    </source>
</evidence>
<proteinExistence type="predicted"/>
<dbReference type="AlphaFoldDB" id="A0A5B7IBG9"/>
<evidence type="ECO:0000256" key="1">
    <source>
        <dbReference type="SAM" id="MobiDB-lite"/>
    </source>
</evidence>
<comment type="caution">
    <text evidence="2">The sequence shown here is derived from an EMBL/GenBank/DDBJ whole genome shotgun (WGS) entry which is preliminary data.</text>
</comment>
<dbReference type="EMBL" id="VSRR010051673">
    <property type="protein sequence ID" value="MPC79643.1"/>
    <property type="molecule type" value="Genomic_DNA"/>
</dbReference>
<sequence>MSVVCATQPQECRVWRYCNGALLVLVTLERLRRGGSLILTPALLERRPFHPVPEGSREGGCHCPQQVIGSRSPLAA</sequence>
<dbReference type="Proteomes" id="UP000324222">
    <property type="component" value="Unassembled WGS sequence"/>
</dbReference>
<reference evidence="2 3" key="1">
    <citation type="submission" date="2019-05" db="EMBL/GenBank/DDBJ databases">
        <title>Another draft genome of Portunus trituberculatus and its Hox gene families provides insights of decapod evolution.</title>
        <authorList>
            <person name="Jeong J.-H."/>
            <person name="Song I."/>
            <person name="Kim S."/>
            <person name="Choi T."/>
            <person name="Kim D."/>
            <person name="Ryu S."/>
            <person name="Kim W."/>
        </authorList>
    </citation>
    <scope>NUCLEOTIDE SEQUENCE [LARGE SCALE GENOMIC DNA]</scope>
    <source>
        <tissue evidence="2">Muscle</tissue>
    </source>
</reference>
<gene>
    <name evidence="2" type="ORF">E2C01_074180</name>
</gene>
<protein>
    <submittedName>
        <fullName evidence="2">Uncharacterized protein</fullName>
    </submittedName>
</protein>
<accession>A0A5B7IBG9</accession>
<name>A0A5B7IBG9_PORTR</name>
<evidence type="ECO:0000313" key="2">
    <source>
        <dbReference type="EMBL" id="MPC79643.1"/>
    </source>
</evidence>
<organism evidence="2 3">
    <name type="scientific">Portunus trituberculatus</name>
    <name type="common">Swimming crab</name>
    <name type="synonym">Neptunus trituberculatus</name>
    <dbReference type="NCBI Taxonomy" id="210409"/>
    <lineage>
        <taxon>Eukaryota</taxon>
        <taxon>Metazoa</taxon>
        <taxon>Ecdysozoa</taxon>
        <taxon>Arthropoda</taxon>
        <taxon>Crustacea</taxon>
        <taxon>Multicrustacea</taxon>
        <taxon>Malacostraca</taxon>
        <taxon>Eumalacostraca</taxon>
        <taxon>Eucarida</taxon>
        <taxon>Decapoda</taxon>
        <taxon>Pleocyemata</taxon>
        <taxon>Brachyura</taxon>
        <taxon>Eubrachyura</taxon>
        <taxon>Portunoidea</taxon>
        <taxon>Portunidae</taxon>
        <taxon>Portuninae</taxon>
        <taxon>Portunus</taxon>
    </lineage>
</organism>
<keyword evidence="3" id="KW-1185">Reference proteome</keyword>
<feature type="region of interest" description="Disordered" evidence="1">
    <location>
        <begin position="53"/>
        <end position="76"/>
    </location>
</feature>